<accession>M4BUP8</accession>
<dbReference type="InParanoid" id="M4BUP8"/>
<sequence>MLMDQEMVSKGKGDSANRNFESRTRTRTSTSTHYGHTVYTVPGLTSARL</sequence>
<dbReference type="HOGENOM" id="CLU_3145662_0_0_1"/>
<reference evidence="3" key="1">
    <citation type="journal article" date="2010" name="Science">
        <title>Signatures of adaptation to obligate biotrophy in the Hyaloperonospora arabidopsidis genome.</title>
        <authorList>
            <person name="Baxter L."/>
            <person name="Tripathy S."/>
            <person name="Ishaque N."/>
            <person name="Boot N."/>
            <person name="Cabral A."/>
            <person name="Kemen E."/>
            <person name="Thines M."/>
            <person name="Ah-Fong A."/>
            <person name="Anderson R."/>
            <person name="Badejoko W."/>
            <person name="Bittner-Eddy P."/>
            <person name="Boore J.L."/>
            <person name="Chibucos M.C."/>
            <person name="Coates M."/>
            <person name="Dehal P."/>
            <person name="Delehaunty K."/>
            <person name="Dong S."/>
            <person name="Downton P."/>
            <person name="Dumas B."/>
            <person name="Fabro G."/>
            <person name="Fronick C."/>
            <person name="Fuerstenberg S.I."/>
            <person name="Fulton L."/>
            <person name="Gaulin E."/>
            <person name="Govers F."/>
            <person name="Hughes L."/>
            <person name="Humphray S."/>
            <person name="Jiang R.H."/>
            <person name="Judelson H."/>
            <person name="Kamoun S."/>
            <person name="Kyung K."/>
            <person name="Meijer H."/>
            <person name="Minx P."/>
            <person name="Morris P."/>
            <person name="Nelson J."/>
            <person name="Phuntumart V."/>
            <person name="Qutob D."/>
            <person name="Rehmany A."/>
            <person name="Rougon-Cardoso A."/>
            <person name="Ryden P."/>
            <person name="Torto-Alalibo T."/>
            <person name="Studholme D."/>
            <person name="Wang Y."/>
            <person name="Win J."/>
            <person name="Wood J."/>
            <person name="Clifton S.W."/>
            <person name="Rogers J."/>
            <person name="Van den Ackerveken G."/>
            <person name="Jones J.D."/>
            <person name="McDowell J.M."/>
            <person name="Beynon J."/>
            <person name="Tyler B.M."/>
        </authorList>
    </citation>
    <scope>NUCLEOTIDE SEQUENCE [LARGE SCALE GENOMIC DNA]</scope>
    <source>
        <strain evidence="3">Emoy2</strain>
    </source>
</reference>
<feature type="compositionally biased region" description="Basic and acidic residues" evidence="1">
    <location>
        <begin position="7"/>
        <end position="24"/>
    </location>
</feature>
<dbReference type="AlphaFoldDB" id="M4BUP8"/>
<dbReference type="VEuPathDB" id="FungiDB:HpaG810236"/>
<evidence type="ECO:0000313" key="3">
    <source>
        <dbReference type="Proteomes" id="UP000011713"/>
    </source>
</evidence>
<organism evidence="2 3">
    <name type="scientific">Hyaloperonospora arabidopsidis (strain Emoy2)</name>
    <name type="common">Downy mildew agent</name>
    <name type="synonym">Peronospora arabidopsidis</name>
    <dbReference type="NCBI Taxonomy" id="559515"/>
    <lineage>
        <taxon>Eukaryota</taxon>
        <taxon>Sar</taxon>
        <taxon>Stramenopiles</taxon>
        <taxon>Oomycota</taxon>
        <taxon>Peronosporomycetes</taxon>
        <taxon>Peronosporales</taxon>
        <taxon>Peronosporaceae</taxon>
        <taxon>Hyaloperonospora</taxon>
    </lineage>
</organism>
<name>M4BUP8_HYAAE</name>
<dbReference type="EnsemblProtists" id="HpaT810236">
    <property type="protein sequence ID" value="HpaP810236"/>
    <property type="gene ID" value="HpaG810236"/>
</dbReference>
<feature type="region of interest" description="Disordered" evidence="1">
    <location>
        <begin position="1"/>
        <end position="49"/>
    </location>
</feature>
<reference evidence="2" key="2">
    <citation type="submission" date="2015-06" db="UniProtKB">
        <authorList>
            <consortium name="EnsemblProtists"/>
        </authorList>
    </citation>
    <scope>IDENTIFICATION</scope>
    <source>
        <strain evidence="2">Emoy2</strain>
    </source>
</reference>
<evidence type="ECO:0000313" key="2">
    <source>
        <dbReference type="EnsemblProtists" id="HpaP810236"/>
    </source>
</evidence>
<proteinExistence type="predicted"/>
<evidence type="ECO:0000256" key="1">
    <source>
        <dbReference type="SAM" id="MobiDB-lite"/>
    </source>
</evidence>
<dbReference type="Proteomes" id="UP000011713">
    <property type="component" value="Unassembled WGS sequence"/>
</dbReference>
<dbReference type="EMBL" id="JH597949">
    <property type="status" value="NOT_ANNOTATED_CDS"/>
    <property type="molecule type" value="Genomic_DNA"/>
</dbReference>
<keyword evidence="3" id="KW-1185">Reference proteome</keyword>
<protein>
    <submittedName>
        <fullName evidence="2">Uncharacterized protein</fullName>
    </submittedName>
</protein>